<evidence type="ECO:0000313" key="1">
    <source>
        <dbReference type="EMBL" id="RPB06697.1"/>
    </source>
</evidence>
<accession>A0A3N4K841</accession>
<name>A0A3N4K841_9PEZI</name>
<dbReference type="AlphaFoldDB" id="A0A3N4K841"/>
<proteinExistence type="predicted"/>
<organism evidence="1 2">
    <name type="scientific">Morchella conica CCBAS932</name>
    <dbReference type="NCBI Taxonomy" id="1392247"/>
    <lineage>
        <taxon>Eukaryota</taxon>
        <taxon>Fungi</taxon>
        <taxon>Dikarya</taxon>
        <taxon>Ascomycota</taxon>
        <taxon>Pezizomycotina</taxon>
        <taxon>Pezizomycetes</taxon>
        <taxon>Pezizales</taxon>
        <taxon>Morchellaceae</taxon>
        <taxon>Morchella</taxon>
    </lineage>
</organism>
<dbReference type="EMBL" id="ML119235">
    <property type="protein sequence ID" value="RPB06697.1"/>
    <property type="molecule type" value="Genomic_DNA"/>
</dbReference>
<protein>
    <submittedName>
        <fullName evidence="1">Uncharacterized protein</fullName>
    </submittedName>
</protein>
<reference evidence="1 2" key="1">
    <citation type="journal article" date="2018" name="Nat. Ecol. Evol.">
        <title>Pezizomycetes genomes reveal the molecular basis of ectomycorrhizal truffle lifestyle.</title>
        <authorList>
            <person name="Murat C."/>
            <person name="Payen T."/>
            <person name="Noel B."/>
            <person name="Kuo A."/>
            <person name="Morin E."/>
            <person name="Chen J."/>
            <person name="Kohler A."/>
            <person name="Krizsan K."/>
            <person name="Balestrini R."/>
            <person name="Da Silva C."/>
            <person name="Montanini B."/>
            <person name="Hainaut M."/>
            <person name="Levati E."/>
            <person name="Barry K.W."/>
            <person name="Belfiori B."/>
            <person name="Cichocki N."/>
            <person name="Clum A."/>
            <person name="Dockter R.B."/>
            <person name="Fauchery L."/>
            <person name="Guy J."/>
            <person name="Iotti M."/>
            <person name="Le Tacon F."/>
            <person name="Lindquist E.A."/>
            <person name="Lipzen A."/>
            <person name="Malagnac F."/>
            <person name="Mello A."/>
            <person name="Molinier V."/>
            <person name="Miyauchi S."/>
            <person name="Poulain J."/>
            <person name="Riccioni C."/>
            <person name="Rubini A."/>
            <person name="Sitrit Y."/>
            <person name="Splivallo R."/>
            <person name="Traeger S."/>
            <person name="Wang M."/>
            <person name="Zifcakova L."/>
            <person name="Wipf D."/>
            <person name="Zambonelli A."/>
            <person name="Paolocci F."/>
            <person name="Nowrousian M."/>
            <person name="Ottonello S."/>
            <person name="Baldrian P."/>
            <person name="Spatafora J.W."/>
            <person name="Henrissat B."/>
            <person name="Nagy L.G."/>
            <person name="Aury J.M."/>
            <person name="Wincker P."/>
            <person name="Grigoriev I.V."/>
            <person name="Bonfante P."/>
            <person name="Martin F.M."/>
        </authorList>
    </citation>
    <scope>NUCLEOTIDE SEQUENCE [LARGE SCALE GENOMIC DNA]</scope>
    <source>
        <strain evidence="1 2">CCBAS932</strain>
    </source>
</reference>
<evidence type="ECO:0000313" key="2">
    <source>
        <dbReference type="Proteomes" id="UP000277580"/>
    </source>
</evidence>
<sequence>MLAFRRSLRLFSDLYSLYFTSREHEDDLQHPARHDTELGIFRMEDLLRPPPAPGEMVL</sequence>
<gene>
    <name evidence="1" type="ORF">P167DRAFT_540632</name>
</gene>
<keyword evidence="2" id="KW-1185">Reference proteome</keyword>
<dbReference type="InParanoid" id="A0A3N4K841"/>
<dbReference type="Proteomes" id="UP000277580">
    <property type="component" value="Unassembled WGS sequence"/>
</dbReference>